<sequence length="54" mass="6274">MRNGYPTAVVITEERDRYMQALEQASTEGKLVDFINIIEEAVDISLDMYLYMVK</sequence>
<name>A0ABS1TH44_9CLOT</name>
<comment type="caution">
    <text evidence="1">The sequence shown here is derived from an EMBL/GenBank/DDBJ whole genome shotgun (WGS) entry which is preliminary data.</text>
</comment>
<keyword evidence="2" id="KW-1185">Reference proteome</keyword>
<gene>
    <name evidence="1" type="ORF">JK636_22920</name>
</gene>
<evidence type="ECO:0000313" key="1">
    <source>
        <dbReference type="EMBL" id="MBL4938561.1"/>
    </source>
</evidence>
<accession>A0ABS1TH44</accession>
<dbReference type="Proteomes" id="UP000632377">
    <property type="component" value="Unassembled WGS sequence"/>
</dbReference>
<proteinExistence type="predicted"/>
<dbReference type="InterPro" id="IPR036597">
    <property type="entry name" value="Fido-like_dom_sf"/>
</dbReference>
<organism evidence="1 2">
    <name type="scientific">Clostridium rhizosphaerae</name>
    <dbReference type="NCBI Taxonomy" id="2803861"/>
    <lineage>
        <taxon>Bacteria</taxon>
        <taxon>Bacillati</taxon>
        <taxon>Bacillota</taxon>
        <taxon>Clostridia</taxon>
        <taxon>Eubacteriales</taxon>
        <taxon>Clostridiaceae</taxon>
        <taxon>Clostridium</taxon>
    </lineage>
</organism>
<evidence type="ECO:0000313" key="2">
    <source>
        <dbReference type="Proteomes" id="UP000632377"/>
    </source>
</evidence>
<reference evidence="1 2" key="1">
    <citation type="submission" date="2021-01" db="EMBL/GenBank/DDBJ databases">
        <title>Genome public.</title>
        <authorList>
            <person name="Liu C."/>
            <person name="Sun Q."/>
        </authorList>
    </citation>
    <scope>NUCLEOTIDE SEQUENCE [LARGE SCALE GENOMIC DNA]</scope>
    <source>
        <strain evidence="1 2">YIM B02515</strain>
    </source>
</reference>
<protein>
    <submittedName>
        <fullName evidence="1">Uncharacterized protein</fullName>
    </submittedName>
</protein>
<dbReference type="Gene3D" id="1.10.3290.10">
    <property type="entry name" value="Fido-like domain"/>
    <property type="match status" value="1"/>
</dbReference>
<dbReference type="SUPFAM" id="SSF140931">
    <property type="entry name" value="Fic-like"/>
    <property type="match status" value="1"/>
</dbReference>
<dbReference type="EMBL" id="JAESWC010000024">
    <property type="protein sequence ID" value="MBL4938561.1"/>
    <property type="molecule type" value="Genomic_DNA"/>
</dbReference>